<dbReference type="OrthoDB" id="7340239at2"/>
<feature type="chain" id="PRO_5006391691" description="Lysozyme inhibitor LprI-like N-terminal domain-containing protein" evidence="1">
    <location>
        <begin position="20"/>
        <end position="135"/>
    </location>
</feature>
<dbReference type="STRING" id="676599.ARC20_03840"/>
<dbReference type="InterPro" id="IPR009739">
    <property type="entry name" value="LprI-like_N"/>
</dbReference>
<evidence type="ECO:0000256" key="1">
    <source>
        <dbReference type="SAM" id="SignalP"/>
    </source>
</evidence>
<proteinExistence type="predicted"/>
<evidence type="ECO:0000259" key="2">
    <source>
        <dbReference type="Pfam" id="PF07007"/>
    </source>
</evidence>
<sequence>MRAALLLALGLSAAPHASAQDIACNPAGNQAEMNQCAFNDLRKADAELNATYAQVLAKLKGQSVALARLKSAQRLWVQLRDADLAAQFPVADKQDPRVEYGSLYPLERAAAQTELTRQRTAYLRKQFLAPAGEGR</sequence>
<evidence type="ECO:0000313" key="4">
    <source>
        <dbReference type="Proteomes" id="UP000051802"/>
    </source>
</evidence>
<dbReference type="EMBL" id="LLXU01000049">
    <property type="protein sequence ID" value="KRG46995.1"/>
    <property type="molecule type" value="Genomic_DNA"/>
</dbReference>
<dbReference type="Pfam" id="PF07007">
    <property type="entry name" value="LprI"/>
    <property type="match status" value="1"/>
</dbReference>
<dbReference type="Proteomes" id="UP000051802">
    <property type="component" value="Unassembled WGS sequence"/>
</dbReference>
<evidence type="ECO:0000313" key="3">
    <source>
        <dbReference type="EMBL" id="KRG46995.1"/>
    </source>
</evidence>
<accession>A0A0R0B205</accession>
<name>A0A0R0B205_9GAMM</name>
<keyword evidence="4" id="KW-1185">Reference proteome</keyword>
<protein>
    <recommendedName>
        <fullName evidence="2">Lysozyme inhibitor LprI-like N-terminal domain-containing protein</fullName>
    </recommendedName>
</protein>
<comment type="caution">
    <text evidence="3">The sequence shown here is derived from an EMBL/GenBank/DDBJ whole genome shotgun (WGS) entry which is preliminary data.</text>
</comment>
<organism evidence="3 4">
    <name type="scientific">Stenotrophomonas panacihumi</name>
    <dbReference type="NCBI Taxonomy" id="676599"/>
    <lineage>
        <taxon>Bacteria</taxon>
        <taxon>Pseudomonadati</taxon>
        <taxon>Pseudomonadota</taxon>
        <taxon>Gammaproteobacteria</taxon>
        <taxon>Lysobacterales</taxon>
        <taxon>Lysobacteraceae</taxon>
        <taxon>Stenotrophomonas</taxon>
    </lineage>
</organism>
<feature type="domain" description="Lysozyme inhibitor LprI-like N-terminal" evidence="2">
    <location>
        <begin position="26"/>
        <end position="123"/>
    </location>
</feature>
<dbReference type="Gene3D" id="1.20.1270.180">
    <property type="match status" value="1"/>
</dbReference>
<gene>
    <name evidence="3" type="ORF">ARC20_03840</name>
</gene>
<dbReference type="AlphaFoldDB" id="A0A0R0B205"/>
<keyword evidence="1" id="KW-0732">Signal</keyword>
<feature type="signal peptide" evidence="1">
    <location>
        <begin position="1"/>
        <end position="19"/>
    </location>
</feature>
<reference evidence="3 4" key="1">
    <citation type="submission" date="2015-10" db="EMBL/GenBank/DDBJ databases">
        <title>Genome sequencing and analysis of members of genus Stenotrophomonas.</title>
        <authorList>
            <person name="Patil P.P."/>
            <person name="Midha S."/>
            <person name="Patil P.B."/>
        </authorList>
    </citation>
    <scope>NUCLEOTIDE SEQUENCE [LARGE SCALE GENOMIC DNA]</scope>
    <source>
        <strain evidence="3 4">JCM 16536</strain>
    </source>
</reference>